<sequence>MSRWEPGAAERLRAAALDLFVEHGFAAVTVPQITARAGLTTRTFFRHFADKREVLFAHEAALPGLMTRFFADAPPGLTPMEVIVEGLCTLVAPRFDGLKDSLRVRRQVVLSDEGLRERDLRKRALIAEAGVAGFRDRGLDELSATLAAQLAATIIDTAAHRWLDDDTDRPMADVIRETAAALTGVVTDQAGTALTGVVTDQAKAGA</sequence>
<keyword evidence="3" id="KW-0804">Transcription</keyword>
<dbReference type="PRINTS" id="PR00455">
    <property type="entry name" value="HTHTETR"/>
</dbReference>
<dbReference type="PROSITE" id="PS01081">
    <property type="entry name" value="HTH_TETR_1"/>
    <property type="match status" value="1"/>
</dbReference>
<proteinExistence type="predicted"/>
<dbReference type="PANTHER" id="PTHR30055:SF238">
    <property type="entry name" value="MYCOFACTOCIN BIOSYNTHESIS TRANSCRIPTIONAL REGULATOR MFTR-RELATED"/>
    <property type="match status" value="1"/>
</dbReference>
<dbReference type="Proteomes" id="UP001519654">
    <property type="component" value="Unassembled WGS sequence"/>
</dbReference>
<comment type="caution">
    <text evidence="6">The sequence shown here is derived from an EMBL/GenBank/DDBJ whole genome shotgun (WGS) entry which is preliminary data.</text>
</comment>
<evidence type="ECO:0000259" key="5">
    <source>
        <dbReference type="PROSITE" id="PS50977"/>
    </source>
</evidence>
<feature type="DNA-binding region" description="H-T-H motif" evidence="4">
    <location>
        <begin position="29"/>
        <end position="48"/>
    </location>
</feature>
<evidence type="ECO:0000313" key="6">
    <source>
        <dbReference type="EMBL" id="MBU2665343.1"/>
    </source>
</evidence>
<feature type="domain" description="HTH tetR-type" evidence="5">
    <location>
        <begin position="6"/>
        <end position="66"/>
    </location>
</feature>
<keyword evidence="2 4" id="KW-0238">DNA-binding</keyword>
<dbReference type="PROSITE" id="PS50977">
    <property type="entry name" value="HTH_TETR_2"/>
    <property type="match status" value="1"/>
</dbReference>
<dbReference type="PANTHER" id="PTHR30055">
    <property type="entry name" value="HTH-TYPE TRANSCRIPTIONAL REGULATOR RUTR"/>
    <property type="match status" value="1"/>
</dbReference>
<dbReference type="Pfam" id="PF00440">
    <property type="entry name" value="TetR_N"/>
    <property type="match status" value="1"/>
</dbReference>
<dbReference type="InterPro" id="IPR023772">
    <property type="entry name" value="DNA-bd_HTH_TetR-type_CS"/>
</dbReference>
<name>A0ABS5YRH6_9ACTN</name>
<organism evidence="6 7">
    <name type="scientific">Paractinoplanes bogorensis</name>
    <dbReference type="NCBI Taxonomy" id="1610840"/>
    <lineage>
        <taxon>Bacteria</taxon>
        <taxon>Bacillati</taxon>
        <taxon>Actinomycetota</taxon>
        <taxon>Actinomycetes</taxon>
        <taxon>Micromonosporales</taxon>
        <taxon>Micromonosporaceae</taxon>
        <taxon>Paractinoplanes</taxon>
    </lineage>
</organism>
<dbReference type="RefSeq" id="WP_215788555.1">
    <property type="nucleotide sequence ID" value="NZ_JAHKKG010000005.1"/>
</dbReference>
<dbReference type="EMBL" id="JAHKKG010000005">
    <property type="protein sequence ID" value="MBU2665343.1"/>
    <property type="molecule type" value="Genomic_DNA"/>
</dbReference>
<keyword evidence="1" id="KW-0805">Transcription regulation</keyword>
<evidence type="ECO:0000313" key="7">
    <source>
        <dbReference type="Proteomes" id="UP001519654"/>
    </source>
</evidence>
<evidence type="ECO:0000256" key="2">
    <source>
        <dbReference type="ARBA" id="ARBA00023125"/>
    </source>
</evidence>
<protein>
    <submittedName>
        <fullName evidence="6">TetR/AcrR family transcriptional regulator</fullName>
    </submittedName>
</protein>
<dbReference type="Gene3D" id="1.10.357.10">
    <property type="entry name" value="Tetracycline Repressor, domain 2"/>
    <property type="match status" value="1"/>
</dbReference>
<dbReference type="InterPro" id="IPR001647">
    <property type="entry name" value="HTH_TetR"/>
</dbReference>
<dbReference type="SUPFAM" id="SSF46689">
    <property type="entry name" value="Homeodomain-like"/>
    <property type="match status" value="1"/>
</dbReference>
<evidence type="ECO:0000256" key="4">
    <source>
        <dbReference type="PROSITE-ProRule" id="PRU00335"/>
    </source>
</evidence>
<accession>A0ABS5YRH6</accession>
<dbReference type="InterPro" id="IPR009057">
    <property type="entry name" value="Homeodomain-like_sf"/>
</dbReference>
<keyword evidence="7" id="KW-1185">Reference proteome</keyword>
<evidence type="ECO:0000256" key="3">
    <source>
        <dbReference type="ARBA" id="ARBA00023163"/>
    </source>
</evidence>
<evidence type="ECO:0000256" key="1">
    <source>
        <dbReference type="ARBA" id="ARBA00023015"/>
    </source>
</evidence>
<gene>
    <name evidence="6" type="ORF">KOI35_17700</name>
</gene>
<reference evidence="6 7" key="1">
    <citation type="submission" date="2021-06" db="EMBL/GenBank/DDBJ databases">
        <title>Actinoplanes lichenicola sp. nov., and Actinoplanes ovalisporus sp. nov., isolated from lichen in Thailand.</title>
        <authorList>
            <person name="Saeng-In P."/>
            <person name="Kanchanasin P."/>
            <person name="Yuki M."/>
            <person name="Kudo T."/>
            <person name="Ohkuma M."/>
            <person name="Phongsopitanun W."/>
            <person name="Tanasupawat S."/>
        </authorList>
    </citation>
    <scope>NUCLEOTIDE SEQUENCE [LARGE SCALE GENOMIC DNA]</scope>
    <source>
        <strain evidence="6 7">NBRC 110975</strain>
    </source>
</reference>
<dbReference type="InterPro" id="IPR050109">
    <property type="entry name" value="HTH-type_TetR-like_transc_reg"/>
</dbReference>